<dbReference type="AlphaFoldDB" id="A0A0V1AQB3"/>
<accession>A0A0V1AQB3</accession>
<dbReference type="Proteomes" id="UP000054653">
    <property type="component" value="Unassembled WGS sequence"/>
</dbReference>
<evidence type="ECO:0000313" key="2">
    <source>
        <dbReference type="Proteomes" id="UP000054653"/>
    </source>
</evidence>
<keyword evidence="2" id="KW-1185">Reference proteome</keyword>
<dbReference type="EMBL" id="JYDI01001670">
    <property type="protein sequence ID" value="KRY26998.1"/>
    <property type="molecule type" value="Genomic_DNA"/>
</dbReference>
<protein>
    <submittedName>
        <fullName evidence="1">Uncharacterized protein</fullName>
    </submittedName>
</protein>
<gene>
    <name evidence="1" type="ORF">T03_11457</name>
</gene>
<organism evidence="1 2">
    <name type="scientific">Trichinella britovi</name>
    <name type="common">Parasitic roundworm</name>
    <dbReference type="NCBI Taxonomy" id="45882"/>
    <lineage>
        <taxon>Eukaryota</taxon>
        <taxon>Metazoa</taxon>
        <taxon>Ecdysozoa</taxon>
        <taxon>Nematoda</taxon>
        <taxon>Enoplea</taxon>
        <taxon>Dorylaimia</taxon>
        <taxon>Trichinellida</taxon>
        <taxon>Trichinellidae</taxon>
        <taxon>Trichinella</taxon>
    </lineage>
</organism>
<proteinExistence type="predicted"/>
<comment type="caution">
    <text evidence="1">The sequence shown here is derived from an EMBL/GenBank/DDBJ whole genome shotgun (WGS) entry which is preliminary data.</text>
</comment>
<name>A0A0V1AQB3_TRIBR</name>
<sequence length="103" mass="11657">MAAVFARAFLPSPLTRVVRRHQAAYSRLEQTGLLRLAAQRHPSRATASSGRSVPTECSDSAMVAYTVRLRPHYLHKLVWPLPFTVELQSSWHRMLHAVVRPEA</sequence>
<evidence type="ECO:0000313" key="1">
    <source>
        <dbReference type="EMBL" id="KRY26998.1"/>
    </source>
</evidence>
<reference evidence="1 2" key="1">
    <citation type="submission" date="2015-01" db="EMBL/GenBank/DDBJ databases">
        <title>Evolution of Trichinella species and genotypes.</title>
        <authorList>
            <person name="Korhonen P.K."/>
            <person name="Edoardo P."/>
            <person name="Giuseppe L.R."/>
            <person name="Gasser R.B."/>
        </authorList>
    </citation>
    <scope>NUCLEOTIDE SEQUENCE [LARGE SCALE GENOMIC DNA]</scope>
    <source>
        <strain evidence="1">ISS120</strain>
    </source>
</reference>